<comment type="caution">
    <text evidence="2">The sequence shown here is derived from an EMBL/GenBank/DDBJ whole genome shotgun (WGS) entry which is preliminary data.</text>
</comment>
<feature type="region of interest" description="Disordered" evidence="1">
    <location>
        <begin position="18"/>
        <end position="51"/>
    </location>
</feature>
<keyword evidence="3" id="KW-1185">Reference proteome</keyword>
<feature type="non-terminal residue" evidence="2">
    <location>
        <position position="51"/>
    </location>
</feature>
<feature type="compositionally biased region" description="Basic and acidic residues" evidence="1">
    <location>
        <begin position="18"/>
        <end position="32"/>
    </location>
</feature>
<dbReference type="AlphaFoldDB" id="A0ABC8RD21"/>
<accession>A0ABC8RD21</accession>
<evidence type="ECO:0000313" key="2">
    <source>
        <dbReference type="EMBL" id="CAK9142844.1"/>
    </source>
</evidence>
<name>A0ABC8RD21_9AQUA</name>
<dbReference type="EMBL" id="CAUOFW020001258">
    <property type="protein sequence ID" value="CAK9142844.1"/>
    <property type="molecule type" value="Genomic_DNA"/>
</dbReference>
<organism evidence="2 3">
    <name type="scientific">Ilex paraguariensis</name>
    <name type="common">yerba mate</name>
    <dbReference type="NCBI Taxonomy" id="185542"/>
    <lineage>
        <taxon>Eukaryota</taxon>
        <taxon>Viridiplantae</taxon>
        <taxon>Streptophyta</taxon>
        <taxon>Embryophyta</taxon>
        <taxon>Tracheophyta</taxon>
        <taxon>Spermatophyta</taxon>
        <taxon>Magnoliopsida</taxon>
        <taxon>eudicotyledons</taxon>
        <taxon>Gunneridae</taxon>
        <taxon>Pentapetalae</taxon>
        <taxon>asterids</taxon>
        <taxon>campanulids</taxon>
        <taxon>Aquifoliales</taxon>
        <taxon>Aquifoliaceae</taxon>
        <taxon>Ilex</taxon>
    </lineage>
</organism>
<evidence type="ECO:0000256" key="1">
    <source>
        <dbReference type="SAM" id="MobiDB-lite"/>
    </source>
</evidence>
<feature type="non-terminal residue" evidence="2">
    <location>
        <position position="1"/>
    </location>
</feature>
<reference evidence="2 3" key="1">
    <citation type="submission" date="2024-02" db="EMBL/GenBank/DDBJ databases">
        <authorList>
            <person name="Vignale AGUSTIN F."/>
            <person name="Sosa J E."/>
            <person name="Modenutti C."/>
        </authorList>
    </citation>
    <scope>NUCLEOTIDE SEQUENCE [LARGE SCALE GENOMIC DNA]</scope>
</reference>
<protein>
    <submittedName>
        <fullName evidence="2">Uncharacterized protein</fullName>
    </submittedName>
</protein>
<gene>
    <name evidence="2" type="ORF">ILEXP_LOCUS10538</name>
</gene>
<evidence type="ECO:0000313" key="3">
    <source>
        <dbReference type="Proteomes" id="UP001642360"/>
    </source>
</evidence>
<feature type="compositionally biased region" description="Basic and acidic residues" evidence="1">
    <location>
        <begin position="41"/>
        <end position="51"/>
    </location>
</feature>
<dbReference type="Proteomes" id="UP001642360">
    <property type="component" value="Unassembled WGS sequence"/>
</dbReference>
<sequence length="51" mass="5692">GKTAPALTLPLVTWIGESTREGVRRSPTERHNRTQKGAIDLMDREGTKFGR</sequence>
<proteinExistence type="predicted"/>